<evidence type="ECO:0000313" key="2">
    <source>
        <dbReference type="Proteomes" id="UP001281147"/>
    </source>
</evidence>
<sequence>MTYRLLVTGSAAAIAGAYLWARGFHRRLAQQVSSAEVSTAEREHAHATGELVSLPQAILETPDDFRIVHKKNERYMPGSTIFETQDVEQHFTQLVRRNMACFAHFPQAWFMWLVARDPEQRQSFSQGHIASLSFQEGDLFCGFYRVLKREPLKAEVSMDAPAGAPPMNGRLVINLKQCKDGAVLSTQVLQWTHARRSTVLPMERELDFNSCMRSHAGGFLYQVNGILRS</sequence>
<accession>A0ACC3NP52</accession>
<reference evidence="1" key="1">
    <citation type="submission" date="2023-07" db="EMBL/GenBank/DDBJ databases">
        <title>Black Yeasts Isolated from many extreme environments.</title>
        <authorList>
            <person name="Coleine C."/>
            <person name="Stajich J.E."/>
            <person name="Selbmann L."/>
        </authorList>
    </citation>
    <scope>NUCLEOTIDE SEQUENCE</scope>
    <source>
        <strain evidence="1">CCFEE 5714</strain>
    </source>
</reference>
<organism evidence="1 2">
    <name type="scientific">Vermiconidia calcicola</name>
    <dbReference type="NCBI Taxonomy" id="1690605"/>
    <lineage>
        <taxon>Eukaryota</taxon>
        <taxon>Fungi</taxon>
        <taxon>Dikarya</taxon>
        <taxon>Ascomycota</taxon>
        <taxon>Pezizomycotina</taxon>
        <taxon>Dothideomycetes</taxon>
        <taxon>Dothideomycetidae</taxon>
        <taxon>Mycosphaerellales</taxon>
        <taxon>Extremaceae</taxon>
        <taxon>Vermiconidia</taxon>
    </lineage>
</organism>
<proteinExistence type="predicted"/>
<dbReference type="EMBL" id="JAUTXU010000022">
    <property type="protein sequence ID" value="KAK3720365.1"/>
    <property type="molecule type" value="Genomic_DNA"/>
</dbReference>
<name>A0ACC3NP52_9PEZI</name>
<protein>
    <submittedName>
        <fullName evidence="1">Uncharacterized protein</fullName>
    </submittedName>
</protein>
<keyword evidence="2" id="KW-1185">Reference proteome</keyword>
<comment type="caution">
    <text evidence="1">The sequence shown here is derived from an EMBL/GenBank/DDBJ whole genome shotgun (WGS) entry which is preliminary data.</text>
</comment>
<evidence type="ECO:0000313" key="1">
    <source>
        <dbReference type="EMBL" id="KAK3720365.1"/>
    </source>
</evidence>
<gene>
    <name evidence="1" type="ORF">LTR37_003776</name>
</gene>
<dbReference type="Proteomes" id="UP001281147">
    <property type="component" value="Unassembled WGS sequence"/>
</dbReference>